<reference evidence="2" key="1">
    <citation type="journal article" date="2019" name="Int. J. Syst. Evol. Microbiol.">
        <title>The Global Catalogue of Microorganisms (GCM) 10K type strain sequencing project: providing services to taxonomists for standard genome sequencing and annotation.</title>
        <authorList>
            <consortium name="The Broad Institute Genomics Platform"/>
            <consortium name="The Broad Institute Genome Sequencing Center for Infectious Disease"/>
            <person name="Wu L."/>
            <person name="Ma J."/>
        </authorList>
    </citation>
    <scope>NUCLEOTIDE SEQUENCE [LARGE SCALE GENOMIC DNA]</scope>
    <source>
        <strain evidence="2">ICMP 19515</strain>
    </source>
</reference>
<evidence type="ECO:0000313" key="2">
    <source>
        <dbReference type="Proteomes" id="UP001595648"/>
    </source>
</evidence>
<gene>
    <name evidence="1" type="ORF">ACFOJ9_02940</name>
</gene>
<dbReference type="RefSeq" id="WP_378924436.1">
    <property type="nucleotide sequence ID" value="NZ_JBHRVD010000001.1"/>
</dbReference>
<dbReference type="EMBL" id="JBHRVD010000001">
    <property type="protein sequence ID" value="MFC3320772.1"/>
    <property type="molecule type" value="Genomic_DNA"/>
</dbReference>
<protein>
    <submittedName>
        <fullName evidence="1">RloB family protein</fullName>
    </submittedName>
</protein>
<accession>A0ABV7MG05</accession>
<comment type="caution">
    <text evidence="1">The sequence shown here is derived from an EMBL/GenBank/DDBJ whole genome shotgun (WGS) entry which is preliminary data.</text>
</comment>
<name>A0ABV7MG05_9HYPH</name>
<evidence type="ECO:0000313" key="1">
    <source>
        <dbReference type="EMBL" id="MFC3320772.1"/>
    </source>
</evidence>
<organism evidence="1 2">
    <name type="scientific">Mesorhizobium cantuariense</name>
    <dbReference type="NCBI Taxonomy" id="1300275"/>
    <lineage>
        <taxon>Bacteria</taxon>
        <taxon>Pseudomonadati</taxon>
        <taxon>Pseudomonadota</taxon>
        <taxon>Alphaproteobacteria</taxon>
        <taxon>Hyphomicrobiales</taxon>
        <taxon>Phyllobacteriaceae</taxon>
        <taxon>Mesorhizobium</taxon>
    </lineage>
</organism>
<dbReference type="Pfam" id="PF13707">
    <property type="entry name" value="RloB"/>
    <property type="match status" value="1"/>
</dbReference>
<dbReference type="InterPro" id="IPR025591">
    <property type="entry name" value="RloB"/>
</dbReference>
<dbReference type="Proteomes" id="UP001595648">
    <property type="component" value="Unassembled WGS sequence"/>
</dbReference>
<proteinExistence type="predicted"/>
<keyword evidence="2" id="KW-1185">Reference proteome</keyword>
<sequence>MERRARSESSLRRTQGRKKSSPRILIVCEGEKTERNYFNAIRRERRLSGARVQILPSDYGTDPLSVVNYALDKFLAEGRAFDEVYAVFDRDDHHTYNNALDRASALNNSYKNEAGVRVPFAAVPSVPNFELWLLLHFKSVLAPIHRTEVYAELKKPAFYPTYAKNSATVYDDTKGNIGTATQRATHLRESFNPADGSDPYTDIDLVANKLLSIPVPWG</sequence>